<dbReference type="EMBL" id="JANJOU010000004">
    <property type="protein sequence ID" value="MCR0981882.1"/>
    <property type="molecule type" value="Genomic_DNA"/>
</dbReference>
<dbReference type="Pfam" id="PF08241">
    <property type="entry name" value="Methyltransf_11"/>
    <property type="match status" value="1"/>
</dbReference>
<reference evidence="3 4" key="1">
    <citation type="submission" date="2022-06" db="EMBL/GenBank/DDBJ databases">
        <title>Roseomonas CN29.</title>
        <authorList>
            <person name="Cheng Y."/>
            <person name="He X."/>
        </authorList>
    </citation>
    <scope>NUCLEOTIDE SEQUENCE [LARGE SCALE GENOMIC DNA]</scope>
    <source>
        <strain evidence="3 4">CN29</strain>
    </source>
</reference>
<dbReference type="InterPro" id="IPR029063">
    <property type="entry name" value="SAM-dependent_MTases_sf"/>
</dbReference>
<dbReference type="RefSeq" id="WP_257715557.1">
    <property type="nucleotide sequence ID" value="NZ_JANJOU010000004.1"/>
</dbReference>
<dbReference type="SUPFAM" id="SSF53335">
    <property type="entry name" value="S-adenosyl-L-methionine-dependent methyltransferases"/>
    <property type="match status" value="1"/>
</dbReference>
<dbReference type="Gene3D" id="3.40.50.150">
    <property type="entry name" value="Vaccinia Virus protein VP39"/>
    <property type="match status" value="1"/>
</dbReference>
<dbReference type="GO" id="GO:0032259">
    <property type="term" value="P:methylation"/>
    <property type="evidence" value="ECO:0007669"/>
    <property type="project" value="UniProtKB-KW"/>
</dbReference>
<gene>
    <name evidence="3" type="ORF">NRP21_07455</name>
</gene>
<evidence type="ECO:0000313" key="3">
    <source>
        <dbReference type="EMBL" id="MCR0981882.1"/>
    </source>
</evidence>
<dbReference type="InterPro" id="IPR013216">
    <property type="entry name" value="Methyltransf_11"/>
</dbReference>
<organism evidence="3 4">
    <name type="scientific">Roseomonas populi</name>
    <dbReference type="NCBI Taxonomy" id="3121582"/>
    <lineage>
        <taxon>Bacteria</taxon>
        <taxon>Pseudomonadati</taxon>
        <taxon>Pseudomonadota</taxon>
        <taxon>Alphaproteobacteria</taxon>
        <taxon>Acetobacterales</taxon>
        <taxon>Roseomonadaceae</taxon>
        <taxon>Roseomonas</taxon>
    </lineage>
</organism>
<feature type="region of interest" description="Disordered" evidence="1">
    <location>
        <begin position="269"/>
        <end position="293"/>
    </location>
</feature>
<sequence length="293" mass="32058">MQCFPSGVRPDSPPYIGFMAAEVHFTARGLQGFYEAPLGAVTRRVLRARLRRAWPELTGQEVLGLGHAGPYLRLWRRGAARLVSAAPEVLGAGGLPPWPPDGRNATALVEEDRLPFSDLSFDRILLVHGLEGAENARRMLREAWRVLRPEGRLLAVVPNRRSVWAHLEHTPFGHGQPYSPRQLARLLERSMFTVEAREAALFVPPFAFRPLLRGARLWEAAGEALAPQFGGVTLIEARKSVLAPLTRRTAPARPRRVLAPQLLPQGAWQKAGDEAAAATARSSLPSGEAPGAV</sequence>
<dbReference type="Proteomes" id="UP001524642">
    <property type="component" value="Unassembled WGS sequence"/>
</dbReference>
<feature type="domain" description="Methyltransferase type 11" evidence="2">
    <location>
        <begin position="113"/>
        <end position="154"/>
    </location>
</feature>
<keyword evidence="3" id="KW-0489">Methyltransferase</keyword>
<evidence type="ECO:0000256" key="1">
    <source>
        <dbReference type="SAM" id="MobiDB-lite"/>
    </source>
</evidence>
<proteinExistence type="predicted"/>
<keyword evidence="4" id="KW-1185">Reference proteome</keyword>
<evidence type="ECO:0000313" key="4">
    <source>
        <dbReference type="Proteomes" id="UP001524642"/>
    </source>
</evidence>
<protein>
    <submittedName>
        <fullName evidence="3">Methyltransferase domain-containing protein</fullName>
    </submittedName>
</protein>
<accession>A0ABT1X1A5</accession>
<evidence type="ECO:0000259" key="2">
    <source>
        <dbReference type="Pfam" id="PF08241"/>
    </source>
</evidence>
<dbReference type="CDD" id="cd02440">
    <property type="entry name" value="AdoMet_MTases"/>
    <property type="match status" value="1"/>
</dbReference>
<name>A0ABT1X1A5_9PROT</name>
<comment type="caution">
    <text evidence="3">The sequence shown here is derived from an EMBL/GenBank/DDBJ whole genome shotgun (WGS) entry which is preliminary data.</text>
</comment>
<dbReference type="GO" id="GO:0008168">
    <property type="term" value="F:methyltransferase activity"/>
    <property type="evidence" value="ECO:0007669"/>
    <property type="project" value="UniProtKB-KW"/>
</dbReference>
<keyword evidence="3" id="KW-0808">Transferase</keyword>